<reference evidence="2" key="2">
    <citation type="submission" date="2025-08" db="UniProtKB">
        <authorList>
            <consortium name="Ensembl"/>
        </authorList>
    </citation>
    <scope>IDENTIFICATION</scope>
</reference>
<name>A0A672J9A0_SALFA</name>
<feature type="signal peptide" evidence="1">
    <location>
        <begin position="1"/>
        <end position="22"/>
    </location>
</feature>
<proteinExistence type="predicted"/>
<dbReference type="Proteomes" id="UP000472267">
    <property type="component" value="Chromosome 19"/>
</dbReference>
<feature type="chain" id="PRO_5025389794" description="Secreted protein" evidence="1">
    <location>
        <begin position="23"/>
        <end position="85"/>
    </location>
</feature>
<keyword evidence="3" id="KW-1185">Reference proteome</keyword>
<keyword evidence="1" id="KW-0732">Signal</keyword>
<reference evidence="2" key="1">
    <citation type="submission" date="2019-06" db="EMBL/GenBank/DDBJ databases">
        <authorList>
            <consortium name="Wellcome Sanger Institute Data Sharing"/>
        </authorList>
    </citation>
    <scope>NUCLEOTIDE SEQUENCE [LARGE SCALE GENOMIC DNA]</scope>
</reference>
<dbReference type="AlphaFoldDB" id="A0A672J9A0"/>
<reference evidence="2" key="3">
    <citation type="submission" date="2025-09" db="UniProtKB">
        <authorList>
            <consortium name="Ensembl"/>
        </authorList>
    </citation>
    <scope>IDENTIFICATION</scope>
</reference>
<sequence>MVLPVHLCFFLSVLQFPAPVQKHLNRRDKTLFGKETIFVHVYQSGNGETRCALNAIRSVQEKQSSSGEYTIRNVGGAPASVTGTK</sequence>
<evidence type="ECO:0000313" key="3">
    <source>
        <dbReference type="Proteomes" id="UP000472267"/>
    </source>
</evidence>
<dbReference type="InParanoid" id="A0A672J9A0"/>
<dbReference type="Ensembl" id="ENSSFAT00005051257.1">
    <property type="protein sequence ID" value="ENSSFAP00005049630.1"/>
    <property type="gene ID" value="ENSSFAG00005023979.1"/>
</dbReference>
<organism evidence="2 3">
    <name type="scientific">Salarias fasciatus</name>
    <name type="common">Jewelled blenny</name>
    <name type="synonym">Blennius fasciatus</name>
    <dbReference type="NCBI Taxonomy" id="181472"/>
    <lineage>
        <taxon>Eukaryota</taxon>
        <taxon>Metazoa</taxon>
        <taxon>Chordata</taxon>
        <taxon>Craniata</taxon>
        <taxon>Vertebrata</taxon>
        <taxon>Euteleostomi</taxon>
        <taxon>Actinopterygii</taxon>
        <taxon>Neopterygii</taxon>
        <taxon>Teleostei</taxon>
        <taxon>Neoteleostei</taxon>
        <taxon>Acanthomorphata</taxon>
        <taxon>Ovalentaria</taxon>
        <taxon>Blenniimorphae</taxon>
        <taxon>Blenniiformes</taxon>
        <taxon>Blennioidei</taxon>
        <taxon>Blenniidae</taxon>
        <taxon>Salariinae</taxon>
        <taxon>Salarias</taxon>
    </lineage>
</organism>
<accession>A0A672J9A0</accession>
<protein>
    <recommendedName>
        <fullName evidence="4">Secreted protein</fullName>
    </recommendedName>
</protein>
<evidence type="ECO:0008006" key="4">
    <source>
        <dbReference type="Google" id="ProtNLM"/>
    </source>
</evidence>
<evidence type="ECO:0000313" key="2">
    <source>
        <dbReference type="Ensembl" id="ENSSFAP00005049630.1"/>
    </source>
</evidence>
<evidence type="ECO:0000256" key="1">
    <source>
        <dbReference type="SAM" id="SignalP"/>
    </source>
</evidence>